<evidence type="ECO:0000256" key="1">
    <source>
        <dbReference type="SAM" id="MobiDB-lite"/>
    </source>
</evidence>
<accession>A0A919JRB1</accession>
<reference evidence="3" key="1">
    <citation type="submission" date="2021-01" db="EMBL/GenBank/DDBJ databases">
        <title>Whole genome shotgun sequence of Actinoplanes rishiriensis NBRC 108556.</title>
        <authorList>
            <person name="Komaki H."/>
            <person name="Tamura T."/>
        </authorList>
    </citation>
    <scope>NUCLEOTIDE SEQUENCE</scope>
    <source>
        <strain evidence="3">NBRC 108556</strain>
    </source>
</reference>
<sequence>MTGVQIDLGEVRETGTAPPGRPPVPYKALLAALSVVLAGLLGGAAHRGPPDEPTIVPARIGDDTWVIGDRLYVVGSGRLENGEPATERTVTGYALPDVELVSRTAVPLEGEIERIEPAGDVLLVSYRFDADGTRTVVAVRTGTGERLWQRFVRLVDASPEAGTVLLADDRRFYLADLATGALRWRVDRPADGFVAEAGFRSGRASWLVTVTDSGRLETRDARTGRVIATARVAGHRNRANGQVWPTGDVMLVQDGDEYYGFRLPELTRLWRTDADIMHSWGQSDCGVVLCAYRMERGIMALDPATGVQRWTSDRWAYAEAAGAYLLASSQDRTVGTPWLWVLDPATGTVLGDFGEWQGAGPAADGRIYGVREMPGKYVISYGVLDPATRRAEILGQAGMISGGCQAAAGVLYCRRVDASIAVWRLG</sequence>
<dbReference type="InterPro" id="IPR011047">
    <property type="entry name" value="Quinoprotein_ADH-like_sf"/>
</dbReference>
<dbReference type="SUPFAM" id="SSF50998">
    <property type="entry name" value="Quinoprotein alcohol dehydrogenase-like"/>
    <property type="match status" value="1"/>
</dbReference>
<dbReference type="Pfam" id="PF13360">
    <property type="entry name" value="PQQ_2"/>
    <property type="match status" value="1"/>
</dbReference>
<feature type="region of interest" description="Disordered" evidence="1">
    <location>
        <begin position="1"/>
        <end position="22"/>
    </location>
</feature>
<protein>
    <recommendedName>
        <fullName evidence="2">Pyrrolo-quinoline quinone repeat domain-containing protein</fullName>
    </recommendedName>
</protein>
<name>A0A919JRB1_9ACTN</name>
<dbReference type="InterPro" id="IPR015943">
    <property type="entry name" value="WD40/YVTN_repeat-like_dom_sf"/>
</dbReference>
<dbReference type="Proteomes" id="UP000636960">
    <property type="component" value="Unassembled WGS sequence"/>
</dbReference>
<evidence type="ECO:0000313" key="4">
    <source>
        <dbReference type="Proteomes" id="UP000636960"/>
    </source>
</evidence>
<dbReference type="EMBL" id="BOMV01000007">
    <property type="protein sequence ID" value="GIE93435.1"/>
    <property type="molecule type" value="Genomic_DNA"/>
</dbReference>
<proteinExistence type="predicted"/>
<dbReference type="InterPro" id="IPR002372">
    <property type="entry name" value="PQQ_rpt_dom"/>
</dbReference>
<evidence type="ECO:0000259" key="2">
    <source>
        <dbReference type="Pfam" id="PF13360"/>
    </source>
</evidence>
<evidence type="ECO:0000313" key="3">
    <source>
        <dbReference type="EMBL" id="GIE93435.1"/>
    </source>
</evidence>
<feature type="domain" description="Pyrrolo-quinoline quinone repeat" evidence="2">
    <location>
        <begin position="118"/>
        <end position="241"/>
    </location>
</feature>
<gene>
    <name evidence="3" type="ORF">Ari01nite_09000</name>
</gene>
<dbReference type="Gene3D" id="2.130.10.10">
    <property type="entry name" value="YVTN repeat-like/Quinoprotein amine dehydrogenase"/>
    <property type="match status" value="1"/>
</dbReference>
<comment type="caution">
    <text evidence="3">The sequence shown here is derived from an EMBL/GenBank/DDBJ whole genome shotgun (WGS) entry which is preliminary data.</text>
</comment>
<keyword evidence="4" id="KW-1185">Reference proteome</keyword>
<organism evidence="3 4">
    <name type="scientific">Paractinoplanes rishiriensis</name>
    <dbReference type="NCBI Taxonomy" id="1050105"/>
    <lineage>
        <taxon>Bacteria</taxon>
        <taxon>Bacillati</taxon>
        <taxon>Actinomycetota</taxon>
        <taxon>Actinomycetes</taxon>
        <taxon>Micromonosporales</taxon>
        <taxon>Micromonosporaceae</taxon>
        <taxon>Paractinoplanes</taxon>
    </lineage>
</organism>
<dbReference type="AlphaFoldDB" id="A0A919JRB1"/>